<dbReference type="RefSeq" id="WP_021820625.1">
    <property type="nucleotide sequence ID" value="NZ_AVBC01000039.1"/>
</dbReference>
<sequence>MNKRLLRAQRKAELEANIDHQRLSLITTTSEWANASRRLDRRWHALKPYRLALLAAGTIVLLPALRHRGPVTRFASKALTTAIAVKRLRSLFNI</sequence>
<evidence type="ECO:0000313" key="2">
    <source>
        <dbReference type="Proteomes" id="UP000019113"/>
    </source>
</evidence>
<dbReference type="EMBL" id="AVBC01000039">
    <property type="protein sequence ID" value="ERL50572.1"/>
    <property type="molecule type" value="Genomic_DNA"/>
</dbReference>
<gene>
    <name evidence="1" type="ORF">BJB45_05440</name>
</gene>
<evidence type="ECO:0000313" key="1">
    <source>
        <dbReference type="EMBL" id="ERL50572.1"/>
    </source>
</evidence>
<evidence type="ECO:0008006" key="3">
    <source>
        <dbReference type="Google" id="ProtNLM"/>
    </source>
</evidence>
<dbReference type="Proteomes" id="UP000019113">
    <property type="component" value="Unassembled WGS sequence"/>
</dbReference>
<accession>W1N4S4</accession>
<comment type="caution">
    <text evidence="1">The sequence shown here is derived from an EMBL/GenBank/DDBJ whole genome shotgun (WGS) entry which is preliminary data.</text>
</comment>
<dbReference type="AlphaFoldDB" id="W1N4S4"/>
<dbReference type="OrthoDB" id="6183353at2"/>
<name>W1N4S4_9GAMM</name>
<dbReference type="PATRIC" id="fig|1178482.3.peg.3668"/>
<dbReference type="KEGG" id="hhu:AR456_06810"/>
<dbReference type="STRING" id="1178482.AR456_06810"/>
<reference evidence="1 2" key="1">
    <citation type="submission" date="2013-08" db="EMBL/GenBank/DDBJ databases">
        <title>draft genome of Halomonas huanghegensis, strain BJGMM-B45T.</title>
        <authorList>
            <person name="Miao C."/>
            <person name="Wan Y."/>
            <person name="Jin W."/>
        </authorList>
    </citation>
    <scope>NUCLEOTIDE SEQUENCE [LARGE SCALE GENOMIC DNA]</scope>
    <source>
        <strain evidence="1 2">BJGMM-B45</strain>
    </source>
</reference>
<protein>
    <recommendedName>
        <fullName evidence="3">Cell division protein FtsH</fullName>
    </recommendedName>
</protein>
<keyword evidence="2" id="KW-1185">Reference proteome</keyword>
<organism evidence="1 2">
    <name type="scientific">Halomonas huangheensis</name>
    <dbReference type="NCBI Taxonomy" id="1178482"/>
    <lineage>
        <taxon>Bacteria</taxon>
        <taxon>Pseudomonadati</taxon>
        <taxon>Pseudomonadota</taxon>
        <taxon>Gammaproteobacteria</taxon>
        <taxon>Oceanospirillales</taxon>
        <taxon>Halomonadaceae</taxon>
        <taxon>Halomonas</taxon>
    </lineage>
</organism>
<proteinExistence type="predicted"/>